<name>A0A5B0P659_PUCGR</name>
<dbReference type="Proteomes" id="UP000324748">
    <property type="component" value="Unassembled WGS sequence"/>
</dbReference>
<feature type="region of interest" description="Disordered" evidence="1">
    <location>
        <begin position="1"/>
        <end position="56"/>
    </location>
</feature>
<protein>
    <submittedName>
        <fullName evidence="2">rRNA-processing protein sof1</fullName>
    </submittedName>
</protein>
<dbReference type="AlphaFoldDB" id="A0A5B0P659"/>
<evidence type="ECO:0000313" key="2">
    <source>
        <dbReference type="EMBL" id="KAA1096114.1"/>
    </source>
</evidence>
<accession>A0A5B0P659</accession>
<reference evidence="2 3" key="1">
    <citation type="submission" date="2019-05" db="EMBL/GenBank/DDBJ databases">
        <title>Emergence of the Ug99 lineage of the wheat stem rust pathogen through somatic hybridization.</title>
        <authorList>
            <person name="Li F."/>
            <person name="Upadhyaya N.M."/>
            <person name="Sperschneider J."/>
            <person name="Matny O."/>
            <person name="Nguyen-Phuc H."/>
            <person name="Mago R."/>
            <person name="Raley C."/>
            <person name="Miller M.E."/>
            <person name="Silverstein K.A.T."/>
            <person name="Henningsen E."/>
            <person name="Hirsch C.D."/>
            <person name="Visser B."/>
            <person name="Pretorius Z.A."/>
            <person name="Steffenson B.J."/>
            <person name="Schwessinger B."/>
            <person name="Dodds P.N."/>
            <person name="Figueroa M."/>
        </authorList>
    </citation>
    <scope>NUCLEOTIDE SEQUENCE [LARGE SCALE GENOMIC DNA]</scope>
    <source>
        <strain evidence="2">21-0</strain>
    </source>
</reference>
<feature type="compositionally biased region" description="Basic and acidic residues" evidence="1">
    <location>
        <begin position="1"/>
        <end position="13"/>
    </location>
</feature>
<evidence type="ECO:0000313" key="3">
    <source>
        <dbReference type="Proteomes" id="UP000324748"/>
    </source>
</evidence>
<proteinExistence type="predicted"/>
<organism evidence="2 3">
    <name type="scientific">Puccinia graminis f. sp. tritici</name>
    <dbReference type="NCBI Taxonomy" id="56615"/>
    <lineage>
        <taxon>Eukaryota</taxon>
        <taxon>Fungi</taxon>
        <taxon>Dikarya</taxon>
        <taxon>Basidiomycota</taxon>
        <taxon>Pucciniomycotina</taxon>
        <taxon>Pucciniomycetes</taxon>
        <taxon>Pucciniales</taxon>
        <taxon>Pucciniaceae</taxon>
        <taxon>Puccinia</taxon>
    </lineage>
</organism>
<evidence type="ECO:0000256" key="1">
    <source>
        <dbReference type="SAM" id="MobiDB-lite"/>
    </source>
</evidence>
<sequence>MLEARAKKEDNRQAHSSSKKRKNLASSDLENDKKKAKSGKPKVINERKKGLLAIQE</sequence>
<comment type="caution">
    <text evidence="2">The sequence shown here is derived from an EMBL/GenBank/DDBJ whole genome shotgun (WGS) entry which is preliminary data.</text>
</comment>
<dbReference type="EMBL" id="VSWC01000067">
    <property type="protein sequence ID" value="KAA1096114.1"/>
    <property type="molecule type" value="Genomic_DNA"/>
</dbReference>
<gene>
    <name evidence="2" type="primary">SOF1_2</name>
    <name evidence="2" type="ORF">PGT21_005182</name>
</gene>
<dbReference type="OrthoDB" id="10249065at2759"/>
<keyword evidence="3" id="KW-1185">Reference proteome</keyword>